<evidence type="ECO:0000313" key="4">
    <source>
        <dbReference type="Proteomes" id="UP000006329"/>
    </source>
</evidence>
<dbReference type="GO" id="GO:0007165">
    <property type="term" value="P:signal transduction"/>
    <property type="evidence" value="ECO:0007669"/>
    <property type="project" value="InterPro"/>
</dbReference>
<dbReference type="InterPro" id="IPR036457">
    <property type="entry name" value="PPM-type-like_dom_sf"/>
</dbReference>
<feature type="transmembrane region" description="Helical" evidence="1">
    <location>
        <begin position="15"/>
        <end position="37"/>
    </location>
</feature>
<proteinExistence type="predicted"/>
<dbReference type="InterPro" id="IPR001932">
    <property type="entry name" value="PPM-type_phosphatase-like_dom"/>
</dbReference>
<dbReference type="AlphaFoldDB" id="A0A0E2BJ51"/>
<dbReference type="Gene3D" id="1.25.40.10">
    <property type="entry name" value="Tetratricopeptide repeat domain"/>
    <property type="match status" value="1"/>
</dbReference>
<dbReference type="Pfam" id="PF14559">
    <property type="entry name" value="TPR_19"/>
    <property type="match status" value="1"/>
</dbReference>
<gene>
    <name evidence="3" type="ORF">LEP1GSC179_3460</name>
</gene>
<dbReference type="Proteomes" id="UP000006329">
    <property type="component" value="Unassembled WGS sequence"/>
</dbReference>
<dbReference type="Gene3D" id="6.10.340.10">
    <property type="match status" value="1"/>
</dbReference>
<dbReference type="EMBL" id="AHON02000026">
    <property type="protein sequence ID" value="EKO34981.1"/>
    <property type="molecule type" value="Genomic_DNA"/>
</dbReference>
<dbReference type="CDD" id="cd06225">
    <property type="entry name" value="HAMP"/>
    <property type="match status" value="1"/>
</dbReference>
<keyword evidence="1" id="KW-0472">Membrane</keyword>
<reference evidence="3" key="1">
    <citation type="submission" date="2012-10" db="EMBL/GenBank/DDBJ databases">
        <authorList>
            <person name="Harkins D.M."/>
            <person name="Durkin A.S."/>
            <person name="Brinkac L.M."/>
            <person name="Haft D.H."/>
            <person name="Selengut J.D."/>
            <person name="Sanka R."/>
            <person name="DePew J."/>
            <person name="Purushe J."/>
            <person name="Matthias M.A."/>
            <person name="Vinetz J.M."/>
            <person name="Sutton G.G."/>
            <person name="Nierman W.C."/>
            <person name="Fouts D.E."/>
        </authorList>
    </citation>
    <scope>NUCLEOTIDE SEQUENCE [LARGE SCALE GENOMIC DNA]</scope>
    <source>
        <strain evidence="3">MOR084</strain>
    </source>
</reference>
<dbReference type="Gene3D" id="3.60.40.10">
    <property type="entry name" value="PPM-type phosphatase domain"/>
    <property type="match status" value="1"/>
</dbReference>
<keyword evidence="4" id="KW-1185">Reference proteome</keyword>
<evidence type="ECO:0000259" key="2">
    <source>
        <dbReference type="PROSITE" id="PS50885"/>
    </source>
</evidence>
<name>A0A0E2BJ51_9LEPT</name>
<organism evidence="3 4">
    <name type="scientific">Leptospira santarosai str. MOR084</name>
    <dbReference type="NCBI Taxonomy" id="1049984"/>
    <lineage>
        <taxon>Bacteria</taxon>
        <taxon>Pseudomonadati</taxon>
        <taxon>Spirochaetota</taxon>
        <taxon>Spirochaetia</taxon>
        <taxon>Leptospirales</taxon>
        <taxon>Leptospiraceae</taxon>
        <taxon>Leptospira</taxon>
    </lineage>
</organism>
<feature type="transmembrane region" description="Helical" evidence="1">
    <location>
        <begin position="111"/>
        <end position="133"/>
    </location>
</feature>
<feature type="transmembrane region" description="Helical" evidence="1">
    <location>
        <begin position="74"/>
        <end position="91"/>
    </location>
</feature>
<dbReference type="RefSeq" id="WP_004484484.1">
    <property type="nucleotide sequence ID" value="NZ_AHON02000026.1"/>
</dbReference>
<feature type="transmembrane region" description="Helical" evidence="1">
    <location>
        <begin position="183"/>
        <end position="201"/>
    </location>
</feature>
<comment type="caution">
    <text evidence="3">The sequence shown here is derived from an EMBL/GenBank/DDBJ whole genome shotgun (WGS) entry which is preliminary data.</text>
</comment>
<dbReference type="GO" id="GO:0016020">
    <property type="term" value="C:membrane"/>
    <property type="evidence" value="ECO:0007669"/>
    <property type="project" value="InterPro"/>
</dbReference>
<dbReference type="InterPro" id="IPR003660">
    <property type="entry name" value="HAMP_dom"/>
</dbReference>
<dbReference type="SUPFAM" id="SSF158472">
    <property type="entry name" value="HAMP domain-like"/>
    <property type="match status" value="1"/>
</dbReference>
<feature type="transmembrane region" description="Helical" evidence="1">
    <location>
        <begin position="49"/>
        <end position="68"/>
    </location>
</feature>
<dbReference type="SUPFAM" id="SSF81606">
    <property type="entry name" value="PP2C-like"/>
    <property type="match status" value="1"/>
</dbReference>
<dbReference type="SUPFAM" id="SSF48452">
    <property type="entry name" value="TPR-like"/>
    <property type="match status" value="1"/>
</dbReference>
<dbReference type="SMART" id="SM00304">
    <property type="entry name" value="HAMP"/>
    <property type="match status" value="1"/>
</dbReference>
<dbReference type="PANTHER" id="PTHR32089">
    <property type="entry name" value="METHYL-ACCEPTING CHEMOTAXIS PROTEIN MCPB"/>
    <property type="match status" value="1"/>
</dbReference>
<sequence length="1066" mass="123098">MGETEFVLNNVLLNYYSFGSLLLFLTSMLVSGVFLFINQKISSTKHLAIGAFFLGIFQFGYAIATFFYHPFAAYHRWITVAFILPAILHIGQFIARYPENDFPKFNQTTTIALWIIALFSIGCFWFSTWNASLKYYFTTHRWDFNTESANEKIATVVFVYMFISFLAIPIWRMIRIRGKTRWIVFTFMTSFLIGGTTPIIVNFLGNDGYIERSIYFTSIVLLFIIAFFIILILYLNFSVERTSFILKIVGITFVTVLIIMQVLVYISNQDKEFEYDTLSRIRVEKALEGERVKGGISYIFKWNIAENSFDKKKYNLEVHPDQKRIEVDFRNTLLYEEVFHLSEKGFRESLLELMDRSHENFGGYKYSIINFLDEHPNLKDGDLKFELGRELSRLNLRVTTASNKLDNIFAENFCTKGKSFLENSKELKMFQVFLEYRWDFCKWDGKDISPIRLKENVLNYFRPFVPSFTRFYRKKNVGDRDFHYIGFVKYDREKNDISEVGFSYRAYREFIHPTALKQIVVLGVVVVAIVFLFPFFFRESLLSPLKDLLNGVERVNGGNLEVKVPIRIQDEIGFLANSFNNMVSSIRDARRELQDYSSYLTAKVRLRTEELSEKIEELQNLKIQQDGDYFLTSLLAKPLNYNANKSTRISTQFLLRQKKQFEFRGKRADLGGDICITGNLRLGTSSDYKRYVFAMNGDAMGKSMQGAGGALVMGVVVNSILARSAADDRILDISPEQWLTEVYEELNAVFKSFDGSMAISASCFLIEEASGRTYYFNAEHPFTVLYRGGRAVFLESSSTLRKIGWESEYPFQVFTTTLREGDVLIVGSDGKDDLNLAPGKDTRLINEDETLFLKIVETGKGNIEQIEQLICKKGEIIDDLSLLRIEYTIPKLNSEKGCLKTESKEISDWNVSYSHACQLYRNGNLKEAIDELTDLYSKTPENSKVIRLLGLLSFKDKDYVTAVEILGKYLKLNSELSEYWYYFSIANKRLGRFSEAISASEKVAAEQPDNTNNLVNLSDLYRLQCEYVRAKEIANKILDVDPQNKNAKKILKEIENKIRIKNSPLV</sequence>
<feature type="domain" description="HAMP" evidence="2">
    <location>
        <begin position="539"/>
        <end position="591"/>
    </location>
</feature>
<keyword evidence="1" id="KW-0812">Transmembrane</keyword>
<dbReference type="SMART" id="SM00331">
    <property type="entry name" value="PP2C_SIG"/>
    <property type="match status" value="1"/>
</dbReference>
<accession>A0A0E2BJ51</accession>
<evidence type="ECO:0000313" key="3">
    <source>
        <dbReference type="EMBL" id="EKO34981.1"/>
    </source>
</evidence>
<feature type="transmembrane region" description="Helical" evidence="1">
    <location>
        <begin position="153"/>
        <end position="171"/>
    </location>
</feature>
<keyword evidence="1" id="KW-1133">Transmembrane helix</keyword>
<evidence type="ECO:0000256" key="1">
    <source>
        <dbReference type="SAM" id="Phobius"/>
    </source>
</evidence>
<dbReference type="PANTHER" id="PTHR32089:SF114">
    <property type="entry name" value="METHYL-ACCEPTING CHEMOTAXIS PROTEIN MCPB"/>
    <property type="match status" value="1"/>
</dbReference>
<feature type="transmembrane region" description="Helical" evidence="1">
    <location>
        <begin position="213"/>
        <end position="237"/>
    </location>
</feature>
<dbReference type="PROSITE" id="PS50885">
    <property type="entry name" value="HAMP"/>
    <property type="match status" value="1"/>
</dbReference>
<dbReference type="Pfam" id="PF07228">
    <property type="entry name" value="SpoIIE"/>
    <property type="match status" value="1"/>
</dbReference>
<dbReference type="Pfam" id="PF00672">
    <property type="entry name" value="HAMP"/>
    <property type="match status" value="1"/>
</dbReference>
<dbReference type="InterPro" id="IPR011990">
    <property type="entry name" value="TPR-like_helical_dom_sf"/>
</dbReference>
<feature type="transmembrane region" description="Helical" evidence="1">
    <location>
        <begin position="244"/>
        <end position="266"/>
    </location>
</feature>
<protein>
    <submittedName>
        <fullName evidence="3">Stage II sporulation protein E</fullName>
    </submittedName>
</protein>